<evidence type="ECO:0000313" key="4">
    <source>
        <dbReference type="Proteomes" id="UP000799441"/>
    </source>
</evidence>
<dbReference type="EMBL" id="MU003787">
    <property type="protein sequence ID" value="KAF2721836.1"/>
    <property type="molecule type" value="Genomic_DNA"/>
</dbReference>
<dbReference type="InterPro" id="IPR012338">
    <property type="entry name" value="Beta-lactam/transpept-like"/>
</dbReference>
<dbReference type="Gene3D" id="3.40.710.10">
    <property type="entry name" value="DD-peptidase/beta-lactamase superfamily"/>
    <property type="match status" value="1"/>
</dbReference>
<keyword evidence="4" id="KW-1185">Reference proteome</keyword>
<dbReference type="Proteomes" id="UP000799441">
    <property type="component" value="Unassembled WGS sequence"/>
</dbReference>
<proteinExistence type="predicted"/>
<gene>
    <name evidence="3" type="ORF">K431DRAFT_320095</name>
</gene>
<feature type="domain" description="Beta-lactamase-related" evidence="2">
    <location>
        <begin position="23"/>
        <end position="392"/>
    </location>
</feature>
<dbReference type="PANTHER" id="PTHR43283:SF3">
    <property type="entry name" value="BETA-LACTAMASE FAMILY PROTEIN (AFU_ORTHOLOGUE AFUA_5G07500)"/>
    <property type="match status" value="1"/>
</dbReference>
<evidence type="ECO:0000256" key="1">
    <source>
        <dbReference type="SAM" id="MobiDB-lite"/>
    </source>
</evidence>
<evidence type="ECO:0000313" key="3">
    <source>
        <dbReference type="EMBL" id="KAF2721836.1"/>
    </source>
</evidence>
<accession>A0A9P4QBC0</accession>
<sequence>MVNQKAQESVQKSLDSVTSDPSTGIAGLVFAAIDKNGQQICAVPSGKKGLNTSEPMDMDTVFWIASCTKLLATMACLQAVEAGQLDLDDSKQVYKLCPELEKIQVLRGDGTLEDKKKDITLRMLLSHTAGFGYEFFNPKLRDYGRPVGFDVFRANLQDILRMPLVNQPGSRWEYGINIDWAGLVLERATGIGLNDWIQQKIMQPLGLENINMFPTPQMKKHLAYMHQRWPGSDGKCEERDHLYRDPLIAETDQDRARVFNSGGAGCFAKPSEYIQVLACLLNEGKSPINGAQILQKNTVDTMFENQVKEFPDFARAGIADAKAEQTNAIPELYPQAGNPPQGWGLSFMLTQEPGPTGRGRNTAWWAGIANLFWWCDREKGVAGMIASQVMPFGDPNVMGQWGVCEAACYAALGD</sequence>
<comment type="caution">
    <text evidence="3">The sequence shown here is derived from an EMBL/GenBank/DDBJ whole genome shotgun (WGS) entry which is preliminary data.</text>
</comment>
<dbReference type="OrthoDB" id="428260at2759"/>
<dbReference type="InterPro" id="IPR050789">
    <property type="entry name" value="Diverse_Enzym_Activities"/>
</dbReference>
<organism evidence="3 4">
    <name type="scientific">Polychaeton citri CBS 116435</name>
    <dbReference type="NCBI Taxonomy" id="1314669"/>
    <lineage>
        <taxon>Eukaryota</taxon>
        <taxon>Fungi</taxon>
        <taxon>Dikarya</taxon>
        <taxon>Ascomycota</taxon>
        <taxon>Pezizomycotina</taxon>
        <taxon>Dothideomycetes</taxon>
        <taxon>Dothideomycetidae</taxon>
        <taxon>Capnodiales</taxon>
        <taxon>Capnodiaceae</taxon>
        <taxon>Polychaeton</taxon>
    </lineage>
</organism>
<name>A0A9P4QBC0_9PEZI</name>
<dbReference type="PANTHER" id="PTHR43283">
    <property type="entry name" value="BETA-LACTAMASE-RELATED"/>
    <property type="match status" value="1"/>
</dbReference>
<dbReference type="Pfam" id="PF00144">
    <property type="entry name" value="Beta-lactamase"/>
    <property type="match status" value="1"/>
</dbReference>
<evidence type="ECO:0000259" key="2">
    <source>
        <dbReference type="Pfam" id="PF00144"/>
    </source>
</evidence>
<feature type="region of interest" description="Disordered" evidence="1">
    <location>
        <begin position="1"/>
        <end position="20"/>
    </location>
</feature>
<dbReference type="InterPro" id="IPR001466">
    <property type="entry name" value="Beta-lactam-related"/>
</dbReference>
<reference evidence="3" key="1">
    <citation type="journal article" date="2020" name="Stud. Mycol.">
        <title>101 Dothideomycetes genomes: a test case for predicting lifestyles and emergence of pathogens.</title>
        <authorList>
            <person name="Haridas S."/>
            <person name="Albert R."/>
            <person name="Binder M."/>
            <person name="Bloem J."/>
            <person name="Labutti K."/>
            <person name="Salamov A."/>
            <person name="Andreopoulos B."/>
            <person name="Baker S."/>
            <person name="Barry K."/>
            <person name="Bills G."/>
            <person name="Bluhm B."/>
            <person name="Cannon C."/>
            <person name="Castanera R."/>
            <person name="Culley D."/>
            <person name="Daum C."/>
            <person name="Ezra D."/>
            <person name="Gonzalez J."/>
            <person name="Henrissat B."/>
            <person name="Kuo A."/>
            <person name="Liang C."/>
            <person name="Lipzen A."/>
            <person name="Lutzoni F."/>
            <person name="Magnuson J."/>
            <person name="Mondo S."/>
            <person name="Nolan M."/>
            <person name="Ohm R."/>
            <person name="Pangilinan J."/>
            <person name="Park H.-J."/>
            <person name="Ramirez L."/>
            <person name="Alfaro M."/>
            <person name="Sun H."/>
            <person name="Tritt A."/>
            <person name="Yoshinaga Y."/>
            <person name="Zwiers L.-H."/>
            <person name="Turgeon B."/>
            <person name="Goodwin S."/>
            <person name="Spatafora J."/>
            <person name="Crous P."/>
            <person name="Grigoriev I."/>
        </authorList>
    </citation>
    <scope>NUCLEOTIDE SEQUENCE</scope>
    <source>
        <strain evidence="3">CBS 116435</strain>
    </source>
</reference>
<dbReference type="SUPFAM" id="SSF56601">
    <property type="entry name" value="beta-lactamase/transpeptidase-like"/>
    <property type="match status" value="1"/>
</dbReference>
<protein>
    <submittedName>
        <fullName evidence="3">Beta-lactamase/transpeptidase-like protein</fullName>
    </submittedName>
</protein>
<dbReference type="AlphaFoldDB" id="A0A9P4QBC0"/>